<dbReference type="Pfam" id="PF13537">
    <property type="entry name" value="GATase_7"/>
    <property type="match status" value="1"/>
</dbReference>
<dbReference type="Gene3D" id="3.40.50.620">
    <property type="entry name" value="HUPs"/>
    <property type="match status" value="1"/>
</dbReference>
<dbReference type="SUPFAM" id="SSF56235">
    <property type="entry name" value="N-terminal nucleophile aminohydrolases (Ntn hydrolases)"/>
    <property type="match status" value="1"/>
</dbReference>
<dbReference type="CDD" id="cd01991">
    <property type="entry name" value="Asn_synthase_B_C"/>
    <property type="match status" value="1"/>
</dbReference>
<evidence type="ECO:0000259" key="7">
    <source>
        <dbReference type="Pfam" id="PF13537"/>
    </source>
</evidence>
<dbReference type="GeneID" id="66116827"/>
<evidence type="ECO:0000313" key="8">
    <source>
        <dbReference type="EMBL" id="KAG7191409.1"/>
    </source>
</evidence>
<feature type="region of interest" description="Disordered" evidence="4">
    <location>
        <begin position="90"/>
        <end position="109"/>
    </location>
</feature>
<keyword evidence="2" id="KW-0061">Asparagine biosynthesis</keyword>
<keyword evidence="5" id="KW-0732">Signal</keyword>
<keyword evidence="3" id="KW-0315">Glutamine amidotransferase</keyword>
<sequence length="621" mass="69185">MCGILCLVLEGGVSGLTPCVVTGLTEVYNQWIAGDESVVLTEAMRTKLDNLERIRTATQRLKTVRNDVKGKHRVEREMLEKEIAKLTLEGSESLSSSSPSSTPQPAAQAPLAGPIKQFKSLESSIAARGPDYVSRQVHGKYALFSSILSLRQPFTSQPMLTTNGFILQFNGELYNEECLESCDTSFIASMLAVIPSEARQQGVIDLLNRLKGEFAINIIDITEDIVYFGRDQIGKRSLLYRQEQDSLLIGSVAHDSSWTECQNRIYIYANGVIDSQPYDNYNSPLDMDVSLDIIEETLKKAVSIRTSTIHPQVATPSTLAVLFSGGLDCTVLAYLLGNELRCTNHQIDLLTVGFDNPRINQTASSSPDRLLARKSWANLSKIFAEDSVVFNLVEINVTYAEWLTHKERVTRLMAPNNTEMDLSIAIAFYFASNSRYPSVKTTLVGTEEHCVENYKSTAKVLFSGLGADELFAGYSRHEALFLDIAEDSEDNNVTEMYKALHASLVHDVDVIHKRNLGRDDRVIACWGKEVRYPYLDPDFISVAMAVNPRQKITYSFKTVVTKKCLEGKRVLVLERKHILRQLAGRLGLEWVKGELKRAIQFGAKSAKLEVGQSKTKGTDTL</sequence>
<feature type="domain" description="Glutamine amidotransferase type-2" evidence="7">
    <location>
        <begin position="156"/>
        <end position="251"/>
    </location>
</feature>
<evidence type="ECO:0008006" key="10">
    <source>
        <dbReference type="Google" id="ProtNLM"/>
    </source>
</evidence>
<keyword evidence="1" id="KW-0028">Amino-acid biosynthesis</keyword>
<dbReference type="SUPFAM" id="SSF52402">
    <property type="entry name" value="Adenine nucleotide alpha hydrolases-like"/>
    <property type="match status" value="1"/>
</dbReference>
<dbReference type="PANTHER" id="PTHR45937">
    <property type="entry name" value="ASPARAGINE SYNTHETASE DOMAIN-CONTAINING PROTEIN 1"/>
    <property type="match status" value="1"/>
</dbReference>
<evidence type="ECO:0000313" key="9">
    <source>
        <dbReference type="Proteomes" id="UP000790833"/>
    </source>
</evidence>
<proteinExistence type="predicted"/>
<dbReference type="InterPro" id="IPR017932">
    <property type="entry name" value="GATase_2_dom"/>
</dbReference>
<dbReference type="AlphaFoldDB" id="A0A9P8AG91"/>
<feature type="domain" description="Asparagine synthetase" evidence="6">
    <location>
        <begin position="455"/>
        <end position="584"/>
    </location>
</feature>
<dbReference type="GO" id="GO:0004066">
    <property type="term" value="F:asparagine synthase (glutamine-hydrolyzing) activity"/>
    <property type="evidence" value="ECO:0007669"/>
    <property type="project" value="InterPro"/>
</dbReference>
<dbReference type="InterPro" id="IPR001962">
    <property type="entry name" value="Asn_synthase"/>
</dbReference>
<dbReference type="Pfam" id="PF00733">
    <property type="entry name" value="Asn_synthase"/>
    <property type="match status" value="1"/>
</dbReference>
<evidence type="ECO:0000259" key="6">
    <source>
        <dbReference type="Pfam" id="PF00733"/>
    </source>
</evidence>
<accession>A0A9P8AG91</accession>
<reference evidence="8" key="1">
    <citation type="submission" date="2021-03" db="EMBL/GenBank/DDBJ databases">
        <authorList>
            <person name="Palmer J.M."/>
        </authorList>
    </citation>
    <scope>NUCLEOTIDE SEQUENCE</scope>
    <source>
        <strain evidence="8">ARV_011</strain>
    </source>
</reference>
<dbReference type="InterPro" id="IPR051857">
    <property type="entry name" value="Asn_synthetase_domain"/>
</dbReference>
<dbReference type="Proteomes" id="UP000790833">
    <property type="component" value="Unassembled WGS sequence"/>
</dbReference>
<dbReference type="PANTHER" id="PTHR45937:SF1">
    <property type="entry name" value="ASPARAGINE SYNTHETASE DOMAIN-CONTAINING PROTEIN 1"/>
    <property type="match status" value="1"/>
</dbReference>
<name>A0A9P8AG91_9ASCO</name>
<evidence type="ECO:0000256" key="1">
    <source>
        <dbReference type="ARBA" id="ARBA00022605"/>
    </source>
</evidence>
<evidence type="ECO:0000256" key="4">
    <source>
        <dbReference type="SAM" id="MobiDB-lite"/>
    </source>
</evidence>
<dbReference type="Gene3D" id="3.60.20.10">
    <property type="entry name" value="Glutamine Phosphoribosylpyrophosphate, subunit 1, domain 1"/>
    <property type="match status" value="1"/>
</dbReference>
<dbReference type="OrthoDB" id="10252281at2759"/>
<gene>
    <name evidence="8" type="ORF">KQ657_003453</name>
</gene>
<keyword evidence="9" id="KW-1185">Reference proteome</keyword>
<evidence type="ECO:0000256" key="2">
    <source>
        <dbReference type="ARBA" id="ARBA00022888"/>
    </source>
</evidence>
<organism evidence="8 9">
    <name type="scientific">Scheffersomyces spartinae</name>
    <dbReference type="NCBI Taxonomy" id="45513"/>
    <lineage>
        <taxon>Eukaryota</taxon>
        <taxon>Fungi</taxon>
        <taxon>Dikarya</taxon>
        <taxon>Ascomycota</taxon>
        <taxon>Saccharomycotina</taxon>
        <taxon>Pichiomycetes</taxon>
        <taxon>Debaryomycetaceae</taxon>
        <taxon>Scheffersomyces</taxon>
    </lineage>
</organism>
<comment type="caution">
    <text evidence="8">The sequence shown here is derived from an EMBL/GenBank/DDBJ whole genome shotgun (WGS) entry which is preliminary data.</text>
</comment>
<dbReference type="InterPro" id="IPR014729">
    <property type="entry name" value="Rossmann-like_a/b/a_fold"/>
</dbReference>
<dbReference type="RefSeq" id="XP_043046961.1">
    <property type="nucleotide sequence ID" value="XM_043194176.1"/>
</dbReference>
<feature type="signal peptide" evidence="5">
    <location>
        <begin position="1"/>
        <end position="15"/>
    </location>
</feature>
<evidence type="ECO:0000256" key="3">
    <source>
        <dbReference type="ARBA" id="ARBA00022962"/>
    </source>
</evidence>
<dbReference type="GO" id="GO:0006529">
    <property type="term" value="P:asparagine biosynthetic process"/>
    <property type="evidence" value="ECO:0007669"/>
    <property type="project" value="UniProtKB-KW"/>
</dbReference>
<dbReference type="EMBL" id="JAHMUF010000030">
    <property type="protein sequence ID" value="KAG7191409.1"/>
    <property type="molecule type" value="Genomic_DNA"/>
</dbReference>
<evidence type="ECO:0000256" key="5">
    <source>
        <dbReference type="SAM" id="SignalP"/>
    </source>
</evidence>
<dbReference type="InterPro" id="IPR029055">
    <property type="entry name" value="Ntn_hydrolases_N"/>
</dbReference>
<protein>
    <recommendedName>
        <fullName evidence="10">Glutamine amidotransferase type-2 domain-containing protein</fullName>
    </recommendedName>
</protein>
<feature type="chain" id="PRO_5040321471" description="Glutamine amidotransferase type-2 domain-containing protein" evidence="5">
    <location>
        <begin position="16"/>
        <end position="621"/>
    </location>
</feature>